<sequence>MNRDVYVLGIGQTIFGKHEGLTVNDLGATAALSAVNDAEISPKEFQVAYCGSINSPPNVIQSTLIRLGMARIPMFTVENACASGSSAVHLLYRDIAHGVYDIGLALGVESMSAFNKKFGKGLIGIEGDLQAKLSLTMPSFFAMMCNRLMEERGATLEDICYPSIKNHKAGMDNPFSQYKKEVSFQEIMDSPMISDPITVLQCCPQSDGAAAVILCSEKYYKKFNKNHHRPMVRLVSSVIEVSGPEDSSYDPLALETNIQGARKACEIAGVEAWKDIDVLEIHDAFSGEELAAYEMLGLCPPGEGVAFARSGAAELGGRCPVNPSGGLLSMGHPLGASGVRVVNDVTRQLWGEAGKNQVEDAKVGMAQMLGGVLSGIESAVVGGFQVLIK</sequence>
<evidence type="ECO:0000256" key="6">
    <source>
        <dbReference type="ARBA" id="ARBA00032316"/>
    </source>
</evidence>
<dbReference type="PIRSF" id="PIRSF000429">
    <property type="entry name" value="Ac-CoA_Ac_transf"/>
    <property type="match status" value="1"/>
</dbReference>
<dbReference type="Pfam" id="PF00108">
    <property type="entry name" value="Thiolase_N"/>
    <property type="match status" value="1"/>
</dbReference>
<protein>
    <recommendedName>
        <fullName evidence="1">propanoyl-CoA C-acyltransferase</fullName>
        <ecNumber evidence="1">2.3.1.176</ecNumber>
    </recommendedName>
    <alternativeName>
        <fullName evidence="6">Propanoyl-CoA C-acyltransferase</fullName>
    </alternativeName>
</protein>
<dbReference type="GO" id="GO:0006869">
    <property type="term" value="P:lipid transport"/>
    <property type="evidence" value="ECO:0007669"/>
    <property type="project" value="UniProtKB-KW"/>
</dbReference>
<dbReference type="RefSeq" id="WP_155317803.1">
    <property type="nucleotide sequence ID" value="NZ_AP021874.1"/>
</dbReference>
<dbReference type="CDD" id="cd00829">
    <property type="entry name" value="SCP-x_thiolase"/>
    <property type="match status" value="1"/>
</dbReference>
<dbReference type="EMBL" id="AP021874">
    <property type="protein sequence ID" value="BBO69798.1"/>
    <property type="molecule type" value="Genomic_DNA"/>
</dbReference>
<feature type="domain" description="Thiolase C-terminal" evidence="8">
    <location>
        <begin position="254"/>
        <end position="380"/>
    </location>
</feature>
<dbReference type="Pfam" id="PF22691">
    <property type="entry name" value="Thiolase_C_1"/>
    <property type="match status" value="1"/>
</dbReference>
<evidence type="ECO:0000256" key="4">
    <source>
        <dbReference type="ARBA" id="ARBA00023055"/>
    </source>
</evidence>
<dbReference type="PANTHER" id="PTHR42870">
    <property type="entry name" value="ACETYL-COA C-ACETYLTRANSFERASE"/>
    <property type="match status" value="1"/>
</dbReference>
<dbReference type="PANTHER" id="PTHR42870:SF1">
    <property type="entry name" value="NON-SPECIFIC LIPID-TRANSFER PROTEIN-LIKE 2"/>
    <property type="match status" value="1"/>
</dbReference>
<evidence type="ECO:0000259" key="7">
    <source>
        <dbReference type="Pfam" id="PF00108"/>
    </source>
</evidence>
<evidence type="ECO:0000313" key="10">
    <source>
        <dbReference type="Proteomes" id="UP000427906"/>
    </source>
</evidence>
<feature type="domain" description="Thiolase N-terminal" evidence="7">
    <location>
        <begin position="8"/>
        <end position="217"/>
    </location>
</feature>
<reference evidence="9 10" key="1">
    <citation type="submission" date="2019-11" db="EMBL/GenBank/DDBJ databases">
        <title>Comparative genomics of hydrocarbon-degrading Desulfosarcina strains.</title>
        <authorList>
            <person name="Watanabe M."/>
            <person name="Kojima H."/>
            <person name="Fukui M."/>
        </authorList>
    </citation>
    <scope>NUCLEOTIDE SEQUENCE [LARGE SCALE GENOMIC DNA]</scope>
    <source>
        <strain evidence="9 10">PL12</strain>
    </source>
</reference>
<dbReference type="InterPro" id="IPR020613">
    <property type="entry name" value="Thiolase_CS"/>
</dbReference>
<dbReference type="AlphaFoldDB" id="A0A5K7YLU6"/>
<dbReference type="InterPro" id="IPR055140">
    <property type="entry name" value="Thiolase_C_2"/>
</dbReference>
<evidence type="ECO:0000256" key="1">
    <source>
        <dbReference type="ARBA" id="ARBA00012352"/>
    </source>
</evidence>
<proteinExistence type="predicted"/>
<dbReference type="EC" id="2.3.1.176" evidence="1"/>
<dbReference type="Gene3D" id="3.40.47.10">
    <property type="match status" value="1"/>
</dbReference>
<evidence type="ECO:0000256" key="5">
    <source>
        <dbReference type="ARBA" id="ARBA00023121"/>
    </source>
</evidence>
<dbReference type="OrthoDB" id="9785768at2"/>
<evidence type="ECO:0000259" key="8">
    <source>
        <dbReference type="Pfam" id="PF22691"/>
    </source>
</evidence>
<evidence type="ECO:0000256" key="3">
    <source>
        <dbReference type="ARBA" id="ARBA00022679"/>
    </source>
</evidence>
<keyword evidence="4" id="KW-0445">Lipid transport</keyword>
<keyword evidence="3" id="KW-0808">Transferase</keyword>
<keyword evidence="10" id="KW-1185">Reference proteome</keyword>
<dbReference type="InterPro" id="IPR020616">
    <property type="entry name" value="Thiolase_N"/>
</dbReference>
<gene>
    <name evidence="9" type="ORF">DSCA_37280</name>
</gene>
<organism evidence="9 10">
    <name type="scientific">Desulfosarcina alkanivorans</name>
    <dbReference type="NCBI Taxonomy" id="571177"/>
    <lineage>
        <taxon>Bacteria</taxon>
        <taxon>Pseudomonadati</taxon>
        <taxon>Thermodesulfobacteriota</taxon>
        <taxon>Desulfobacteria</taxon>
        <taxon>Desulfobacterales</taxon>
        <taxon>Desulfosarcinaceae</taxon>
        <taxon>Desulfosarcina</taxon>
    </lineage>
</organism>
<dbReference type="SUPFAM" id="SSF53901">
    <property type="entry name" value="Thiolase-like"/>
    <property type="match status" value="2"/>
</dbReference>
<dbReference type="Proteomes" id="UP000427906">
    <property type="component" value="Chromosome"/>
</dbReference>
<dbReference type="PROSITE" id="PS00737">
    <property type="entry name" value="THIOLASE_2"/>
    <property type="match status" value="1"/>
</dbReference>
<evidence type="ECO:0000313" key="9">
    <source>
        <dbReference type="EMBL" id="BBO69798.1"/>
    </source>
</evidence>
<dbReference type="KEGG" id="dalk:DSCA_37280"/>
<accession>A0A5K7YLU6</accession>
<dbReference type="InterPro" id="IPR002155">
    <property type="entry name" value="Thiolase"/>
</dbReference>
<dbReference type="GO" id="GO:0008289">
    <property type="term" value="F:lipid binding"/>
    <property type="evidence" value="ECO:0007669"/>
    <property type="project" value="UniProtKB-KW"/>
</dbReference>
<dbReference type="InterPro" id="IPR016039">
    <property type="entry name" value="Thiolase-like"/>
</dbReference>
<name>A0A5K7YLU6_9BACT</name>
<evidence type="ECO:0000256" key="2">
    <source>
        <dbReference type="ARBA" id="ARBA00022448"/>
    </source>
</evidence>
<keyword evidence="2" id="KW-0813">Transport</keyword>
<keyword evidence="5" id="KW-0446">Lipid-binding</keyword>
<dbReference type="GO" id="GO:0003988">
    <property type="term" value="F:acetyl-CoA C-acyltransferase activity"/>
    <property type="evidence" value="ECO:0007669"/>
    <property type="project" value="UniProtKB-ARBA"/>
</dbReference>